<dbReference type="SUPFAM" id="SSF51182">
    <property type="entry name" value="RmlC-like cupins"/>
    <property type="match status" value="1"/>
</dbReference>
<comment type="caution">
    <text evidence="1">The sequence shown here is derived from an EMBL/GenBank/DDBJ whole genome shotgun (WGS) entry which is preliminary data.</text>
</comment>
<dbReference type="InterPro" id="IPR032358">
    <property type="entry name" value="DUF4867"/>
</dbReference>
<dbReference type="GO" id="GO:0004848">
    <property type="term" value="F:ureidoglycolate hydrolase activity"/>
    <property type="evidence" value="ECO:0007669"/>
    <property type="project" value="InterPro"/>
</dbReference>
<sequence>MILHNVLTEPEAFAPYGRVLPSDYDFTSVIDVLNNNTDAPEDGVVYVPSLDKLEGLPVFADLRDRIFGGLTIQAGYCNGTNTTLNALECHRGIEVLVAADDIVLMLGKKQNIVMNDGDYSLDTGTIEAFLVPAGTAVLYYETTMHYAPATTKGTFRTAIVLVDGTNTDKPIIRPGNEEDRILWARNKWLLAHPDSPEAAEGAYVGLVGRNLDLNEDLVYPDAQW</sequence>
<proteinExistence type="predicted"/>
<dbReference type="InterPro" id="IPR024060">
    <property type="entry name" value="Ureidoglycolate_lyase_dom_sf"/>
</dbReference>
<protein>
    <submittedName>
        <fullName evidence="1">DUF4867 domain-containing protein</fullName>
    </submittedName>
</protein>
<dbReference type="EMBL" id="PEBI01000002">
    <property type="protein sequence ID" value="PJM73230.1"/>
    <property type="molecule type" value="Genomic_DNA"/>
</dbReference>
<keyword evidence="2" id="KW-1185">Reference proteome</keyword>
<name>A0A2M9H8T9_9BIFI</name>
<evidence type="ECO:0000313" key="1">
    <source>
        <dbReference type="EMBL" id="PJM73230.1"/>
    </source>
</evidence>
<dbReference type="Gene3D" id="2.60.120.480">
    <property type="entry name" value="Ureidoglycolate hydrolase"/>
    <property type="match status" value="1"/>
</dbReference>
<gene>
    <name evidence="1" type="ORF">CS006_04050</name>
</gene>
<accession>A0A2M9H8T9</accession>
<dbReference type="OrthoDB" id="358393at2"/>
<dbReference type="Proteomes" id="UP000229095">
    <property type="component" value="Unassembled WGS sequence"/>
</dbReference>
<dbReference type="Pfam" id="PF16161">
    <property type="entry name" value="DUF4867"/>
    <property type="match status" value="1"/>
</dbReference>
<dbReference type="InterPro" id="IPR011051">
    <property type="entry name" value="RmlC_Cupin_sf"/>
</dbReference>
<organism evidence="1 2">
    <name type="scientific">Bifidobacterium primatium</name>
    <dbReference type="NCBI Taxonomy" id="2045438"/>
    <lineage>
        <taxon>Bacteria</taxon>
        <taxon>Bacillati</taxon>
        <taxon>Actinomycetota</taxon>
        <taxon>Actinomycetes</taxon>
        <taxon>Bifidobacteriales</taxon>
        <taxon>Bifidobacteriaceae</taxon>
        <taxon>Bifidobacterium</taxon>
    </lineage>
</organism>
<dbReference type="AlphaFoldDB" id="A0A2M9H8T9"/>
<reference evidence="1 2" key="1">
    <citation type="submission" date="2017-10" db="EMBL/GenBank/DDBJ databases">
        <title>Draft genome sequences of strains TRE 1, TRE 9, TRE H and TRI 7, isolated from tamarins, belonging to four potential novel Bifidobacterium species.</title>
        <authorList>
            <person name="Mattarelli P."/>
            <person name="Modesto M."/>
            <person name="Puglisi E."/>
            <person name="Morelli L."/>
            <person name="Spezio C."/>
            <person name="Bonetti A."/>
            <person name="Sandri C."/>
        </authorList>
    </citation>
    <scope>NUCLEOTIDE SEQUENCE [LARGE SCALE GENOMIC DNA]</scope>
    <source>
        <strain evidence="2">TRE1</strain>
    </source>
</reference>
<dbReference type="RefSeq" id="WP_100510522.1">
    <property type="nucleotide sequence ID" value="NZ_PEBI01000002.1"/>
</dbReference>
<evidence type="ECO:0000313" key="2">
    <source>
        <dbReference type="Proteomes" id="UP000229095"/>
    </source>
</evidence>